<proteinExistence type="predicted"/>
<protein>
    <submittedName>
        <fullName evidence="1">Uncharacterized protein</fullName>
    </submittedName>
</protein>
<reference evidence="1" key="1">
    <citation type="submission" date="2018-02" db="EMBL/GenBank/DDBJ databases">
        <title>The genomes of Aspergillus section Nigri reveals drivers in fungal speciation.</title>
        <authorList>
            <consortium name="DOE Joint Genome Institute"/>
            <person name="Vesth T.C."/>
            <person name="Nybo J."/>
            <person name="Theobald S."/>
            <person name="Brandl J."/>
            <person name="Frisvad J.C."/>
            <person name="Nielsen K.F."/>
            <person name="Lyhne E.K."/>
            <person name="Kogle M.E."/>
            <person name="Kuo A."/>
            <person name="Riley R."/>
            <person name="Clum A."/>
            <person name="Nolan M."/>
            <person name="Lipzen A."/>
            <person name="Salamov A."/>
            <person name="Henrissat B."/>
            <person name="Wiebenga A."/>
            <person name="De vries R.P."/>
            <person name="Grigoriev I.V."/>
            <person name="Mortensen U.H."/>
            <person name="Andersen M.R."/>
            <person name="Baker S.E."/>
        </authorList>
    </citation>
    <scope>NUCLEOTIDE SEQUENCE</scope>
    <source>
        <strain evidence="1">CBS 621.78</strain>
    </source>
</reference>
<dbReference type="EMBL" id="KZ825317">
    <property type="protein sequence ID" value="RAH49602.1"/>
    <property type="molecule type" value="Genomic_DNA"/>
</dbReference>
<sequence length="149" mass="15881">MAPCSSECQNGYWTCTCHGGKWTCHVCNGSGRIDNPNAGEEADSVRGRAATADWSDKCGMCGGTGQKDDEAYPGPWYNVMSSDLGMFCQCHALQTSRAVPGQHPKHRGTAFCAASEERMSGMSSSENPVGGRGAARASELTFLIRTHEP</sequence>
<dbReference type="Proteomes" id="UP000249057">
    <property type="component" value="Unassembled WGS sequence"/>
</dbReference>
<name>A0ACD1GK21_9EURO</name>
<keyword evidence="2" id="KW-1185">Reference proteome</keyword>
<evidence type="ECO:0000313" key="2">
    <source>
        <dbReference type="Proteomes" id="UP000249057"/>
    </source>
</evidence>
<evidence type="ECO:0000313" key="1">
    <source>
        <dbReference type="EMBL" id="RAH49602.1"/>
    </source>
</evidence>
<gene>
    <name evidence="1" type="ORF">BO95DRAFT_459994</name>
</gene>
<accession>A0ACD1GK21</accession>
<organism evidence="1 2">
    <name type="scientific">Aspergillus brunneoviolaceus CBS 621.78</name>
    <dbReference type="NCBI Taxonomy" id="1450534"/>
    <lineage>
        <taxon>Eukaryota</taxon>
        <taxon>Fungi</taxon>
        <taxon>Dikarya</taxon>
        <taxon>Ascomycota</taxon>
        <taxon>Pezizomycotina</taxon>
        <taxon>Eurotiomycetes</taxon>
        <taxon>Eurotiomycetidae</taxon>
        <taxon>Eurotiales</taxon>
        <taxon>Aspergillaceae</taxon>
        <taxon>Aspergillus</taxon>
        <taxon>Aspergillus subgen. Circumdati</taxon>
    </lineage>
</organism>